<reference evidence="2 3" key="1">
    <citation type="submission" date="2017-12" db="EMBL/GenBank/DDBJ databases">
        <authorList>
            <person name="Pombert J.-F."/>
            <person name="Haag K.L."/>
            <person name="Ebert D."/>
        </authorList>
    </citation>
    <scope>NUCLEOTIDE SEQUENCE [LARGE SCALE GENOMIC DNA]</scope>
    <source>
        <strain evidence="2">BE-OM-2</strain>
    </source>
</reference>
<sequence>MIQKNAIYVFCTMEGNEDTSSDENSNILLNSNLSKYWLKFYLQKTLEALQREGFNDDNASGYDELDRKSKRKDELDGKSKRKDELDRKSKRKDELDEQGKRKDELDEQGKRKDELDGEHEKLKKMFSYPPKKSNPDTKNGAKKCEKPSATCEIVHKDKREESP</sequence>
<feature type="compositionally biased region" description="Basic and acidic residues" evidence="1">
    <location>
        <begin position="153"/>
        <end position="163"/>
    </location>
</feature>
<protein>
    <submittedName>
        <fullName evidence="2">Uncharacterized protein</fullName>
    </submittedName>
</protein>
<accession>A0A4Q9L155</accession>
<dbReference type="EMBL" id="PITI01001443">
    <property type="protein sequence ID" value="TBU01087.1"/>
    <property type="molecule type" value="Genomic_DNA"/>
</dbReference>
<gene>
    <name evidence="2" type="ORF">CWI36_1443p0010</name>
</gene>
<feature type="compositionally biased region" description="Basic and acidic residues" evidence="1">
    <location>
        <begin position="64"/>
        <end position="123"/>
    </location>
</feature>
<proteinExistence type="predicted"/>
<evidence type="ECO:0000256" key="1">
    <source>
        <dbReference type="SAM" id="MobiDB-lite"/>
    </source>
</evidence>
<feature type="region of interest" description="Disordered" evidence="1">
    <location>
        <begin position="52"/>
        <end position="163"/>
    </location>
</feature>
<keyword evidence="3" id="KW-1185">Reference proteome</keyword>
<evidence type="ECO:0000313" key="3">
    <source>
        <dbReference type="Proteomes" id="UP000291404"/>
    </source>
</evidence>
<organism evidence="2 3">
    <name type="scientific">Hamiltosporidium magnivora</name>
    <dbReference type="NCBI Taxonomy" id="148818"/>
    <lineage>
        <taxon>Eukaryota</taxon>
        <taxon>Fungi</taxon>
        <taxon>Fungi incertae sedis</taxon>
        <taxon>Microsporidia</taxon>
        <taxon>Dubosqiidae</taxon>
        <taxon>Hamiltosporidium</taxon>
    </lineage>
</organism>
<name>A0A4Q9L155_9MICR</name>
<dbReference type="AlphaFoldDB" id="A0A4Q9L155"/>
<dbReference type="VEuPathDB" id="MicrosporidiaDB:CWI39_1926p0010"/>
<comment type="caution">
    <text evidence="2">The sequence shown here is derived from an EMBL/GenBank/DDBJ whole genome shotgun (WGS) entry which is preliminary data.</text>
</comment>
<dbReference type="VEuPathDB" id="MicrosporidiaDB:CWI36_1443p0010"/>
<evidence type="ECO:0000313" key="2">
    <source>
        <dbReference type="EMBL" id="TBU01087.1"/>
    </source>
</evidence>
<dbReference type="Proteomes" id="UP000291404">
    <property type="component" value="Unassembled WGS sequence"/>
</dbReference>